<keyword evidence="1" id="KW-0812">Transmembrane</keyword>
<keyword evidence="1" id="KW-0472">Membrane</keyword>
<evidence type="ECO:0000313" key="2">
    <source>
        <dbReference type="EMBL" id="MFC4564095.1"/>
    </source>
</evidence>
<comment type="caution">
    <text evidence="2">The sequence shown here is derived from an EMBL/GenBank/DDBJ whole genome shotgun (WGS) entry which is preliminary data.</text>
</comment>
<protein>
    <recommendedName>
        <fullName evidence="4">RING-type E3 ubiquitin transferase</fullName>
    </recommendedName>
</protein>
<keyword evidence="3" id="KW-1185">Reference proteome</keyword>
<evidence type="ECO:0008006" key="4">
    <source>
        <dbReference type="Google" id="ProtNLM"/>
    </source>
</evidence>
<feature type="transmembrane region" description="Helical" evidence="1">
    <location>
        <begin position="235"/>
        <end position="256"/>
    </location>
</feature>
<evidence type="ECO:0000313" key="3">
    <source>
        <dbReference type="Proteomes" id="UP001595923"/>
    </source>
</evidence>
<gene>
    <name evidence="2" type="ORF">ACFO4E_19720</name>
</gene>
<dbReference type="EMBL" id="JBHSFQ010000020">
    <property type="protein sequence ID" value="MFC4564095.1"/>
    <property type="molecule type" value="Genomic_DNA"/>
</dbReference>
<dbReference type="RefSeq" id="WP_378576909.1">
    <property type="nucleotide sequence ID" value="NZ_JBHSFQ010000020.1"/>
</dbReference>
<proteinExistence type="predicted"/>
<reference evidence="3" key="1">
    <citation type="journal article" date="2019" name="Int. J. Syst. Evol. Microbiol.">
        <title>The Global Catalogue of Microorganisms (GCM) 10K type strain sequencing project: providing services to taxonomists for standard genome sequencing and annotation.</title>
        <authorList>
            <consortium name="The Broad Institute Genomics Platform"/>
            <consortium name="The Broad Institute Genome Sequencing Center for Infectious Disease"/>
            <person name="Wu L."/>
            <person name="Ma J."/>
        </authorList>
    </citation>
    <scope>NUCLEOTIDE SEQUENCE [LARGE SCALE GENOMIC DNA]</scope>
    <source>
        <strain evidence="3">XZYJ18</strain>
    </source>
</reference>
<sequence>MIMLLIIGVLGVLILVHGRRSASTASAAEEATVRGVGATLDHISASTSVQRCAVYGTAVSAGGHGPDKAPLSERDAVWWRLQIHPRGPRTSRGIDLPQAETSERAFDLVEGDHRIRVEPDSAMAHGPTARASYEELHTQTFVDRRTPVTDRIKARFPRVRERLSGMVVRKVDFTEWHVPEGTPTTVMGWVTVDGATGEPVIRARRSPEDGPTLSISAGSTLGTRELRRQSRGAAIVGWSFVVFGFGVLLLGLPAWLSDVFG</sequence>
<accession>A0ABV9DZ23</accession>
<name>A0ABV9DZ23_9ACTN</name>
<keyword evidence="1" id="KW-1133">Transmembrane helix</keyword>
<evidence type="ECO:0000256" key="1">
    <source>
        <dbReference type="SAM" id="Phobius"/>
    </source>
</evidence>
<dbReference type="Proteomes" id="UP001595923">
    <property type="component" value="Unassembled WGS sequence"/>
</dbReference>
<organism evidence="2 3">
    <name type="scientific">Nocardiopsis mangrovi</name>
    <dbReference type="NCBI Taxonomy" id="1179818"/>
    <lineage>
        <taxon>Bacteria</taxon>
        <taxon>Bacillati</taxon>
        <taxon>Actinomycetota</taxon>
        <taxon>Actinomycetes</taxon>
        <taxon>Streptosporangiales</taxon>
        <taxon>Nocardiopsidaceae</taxon>
        <taxon>Nocardiopsis</taxon>
    </lineage>
</organism>